<reference evidence="2" key="1">
    <citation type="journal article" date="2015" name="ISME J.">
        <title>Draft Genome Sequence of Streptomyces incarnatus NRRL8089, which Produces the Nucleoside Antibiotic Sinefungin.</title>
        <authorList>
            <person name="Oshima K."/>
            <person name="Hattori M."/>
            <person name="Shimizu H."/>
            <person name="Fukuda K."/>
            <person name="Nemoto M."/>
            <person name="Inagaki K."/>
            <person name="Tamura T."/>
        </authorList>
    </citation>
    <scope>NUCLEOTIDE SEQUENCE</scope>
    <source>
        <strain evidence="2">FACHB-1277</strain>
    </source>
</reference>
<evidence type="ECO:0000313" key="2">
    <source>
        <dbReference type="EMBL" id="MBD2150712.1"/>
    </source>
</evidence>
<feature type="domain" description="Putative restriction endonuclease" evidence="1">
    <location>
        <begin position="19"/>
        <end position="195"/>
    </location>
</feature>
<reference evidence="2" key="2">
    <citation type="submission" date="2020-08" db="EMBL/GenBank/DDBJ databases">
        <authorList>
            <person name="Chen M."/>
            <person name="Teng W."/>
            <person name="Zhao L."/>
            <person name="Hu C."/>
            <person name="Zhou Y."/>
            <person name="Han B."/>
            <person name="Song L."/>
            <person name="Shu W."/>
        </authorList>
    </citation>
    <scope>NUCLEOTIDE SEQUENCE</scope>
    <source>
        <strain evidence="2">FACHB-1277</strain>
    </source>
</reference>
<dbReference type="RefSeq" id="WP_190351070.1">
    <property type="nucleotide sequence ID" value="NZ_JACJPY010000031.1"/>
</dbReference>
<dbReference type="InterPro" id="IPR008538">
    <property type="entry name" value="Uma2"/>
</dbReference>
<dbReference type="Gene3D" id="3.90.1570.10">
    <property type="entry name" value="tt1808, chain A"/>
    <property type="match status" value="1"/>
</dbReference>
<dbReference type="GO" id="GO:0004519">
    <property type="term" value="F:endonuclease activity"/>
    <property type="evidence" value="ECO:0007669"/>
    <property type="project" value="UniProtKB-KW"/>
</dbReference>
<evidence type="ECO:0000313" key="3">
    <source>
        <dbReference type="Proteomes" id="UP000631421"/>
    </source>
</evidence>
<proteinExistence type="predicted"/>
<comment type="caution">
    <text evidence="2">The sequence shown here is derived from an EMBL/GenBank/DDBJ whole genome shotgun (WGS) entry which is preliminary data.</text>
</comment>
<evidence type="ECO:0000259" key="1">
    <source>
        <dbReference type="Pfam" id="PF05685"/>
    </source>
</evidence>
<dbReference type="PANTHER" id="PTHR34107">
    <property type="entry name" value="SLL0198 PROTEIN-RELATED"/>
    <property type="match status" value="1"/>
</dbReference>
<dbReference type="Proteomes" id="UP000631421">
    <property type="component" value="Unassembled WGS sequence"/>
</dbReference>
<dbReference type="PANTHER" id="PTHR34107:SF2">
    <property type="entry name" value="SLL0888 PROTEIN"/>
    <property type="match status" value="1"/>
</dbReference>
<dbReference type="SUPFAM" id="SSF52980">
    <property type="entry name" value="Restriction endonuclease-like"/>
    <property type="match status" value="1"/>
</dbReference>
<dbReference type="Pfam" id="PF05685">
    <property type="entry name" value="Uma2"/>
    <property type="match status" value="1"/>
</dbReference>
<name>A0A926Z6H1_9CYAN</name>
<sequence length="202" mass="22463">MTIAIVKTNPNTKSRVTFADYLTYFDGSDTKYELVDGELVAMSLATGKHGGITKFLVRDLDGEIERTGLPWIALQGIVGVRCPRGIGLDTVRIPDVVVMQRDDWQALQEREAVIDFNLSAPLLVIEVISPSTKNIDYRAKRTEYAARDIPEYWSIDPLEAKVSVLINSDGWYDVTEFVDSGLLISPTFPELQLTAQIILKGA</sequence>
<dbReference type="CDD" id="cd06260">
    <property type="entry name" value="DUF820-like"/>
    <property type="match status" value="1"/>
</dbReference>
<dbReference type="AlphaFoldDB" id="A0A926Z6H1"/>
<keyword evidence="3" id="KW-1185">Reference proteome</keyword>
<dbReference type="InterPro" id="IPR012296">
    <property type="entry name" value="Nuclease_put_TT1808"/>
</dbReference>
<organism evidence="2 3">
    <name type="scientific">Pseudanabaena cinerea FACHB-1277</name>
    <dbReference type="NCBI Taxonomy" id="2949581"/>
    <lineage>
        <taxon>Bacteria</taxon>
        <taxon>Bacillati</taxon>
        <taxon>Cyanobacteriota</taxon>
        <taxon>Cyanophyceae</taxon>
        <taxon>Pseudanabaenales</taxon>
        <taxon>Pseudanabaenaceae</taxon>
        <taxon>Pseudanabaena</taxon>
        <taxon>Pseudanabaena cinerea</taxon>
    </lineage>
</organism>
<gene>
    <name evidence="2" type="ORF">H6F44_11365</name>
</gene>
<dbReference type="EMBL" id="JACJPY010000031">
    <property type="protein sequence ID" value="MBD2150712.1"/>
    <property type="molecule type" value="Genomic_DNA"/>
</dbReference>
<keyword evidence="2" id="KW-0540">Nuclease</keyword>
<protein>
    <submittedName>
        <fullName evidence="2">Uma2 family endonuclease</fullName>
    </submittedName>
</protein>
<dbReference type="InterPro" id="IPR011335">
    <property type="entry name" value="Restrct_endonuc-II-like"/>
</dbReference>
<keyword evidence="2" id="KW-0255">Endonuclease</keyword>
<keyword evidence="2" id="KW-0378">Hydrolase</keyword>
<accession>A0A926Z6H1</accession>